<organism evidence="11 12">
    <name type="scientific">Agrobacterium vitis</name>
    <name type="common">Rhizobium vitis</name>
    <dbReference type="NCBI Taxonomy" id="373"/>
    <lineage>
        <taxon>Bacteria</taxon>
        <taxon>Pseudomonadati</taxon>
        <taxon>Pseudomonadota</taxon>
        <taxon>Alphaproteobacteria</taxon>
        <taxon>Hyphomicrobiales</taxon>
        <taxon>Rhizobiaceae</taxon>
        <taxon>Rhizobium/Agrobacterium group</taxon>
        <taxon>Agrobacterium</taxon>
    </lineage>
</organism>
<dbReference type="InterPro" id="IPR023408">
    <property type="entry name" value="MscS_beta-dom_sf"/>
</dbReference>
<dbReference type="PANTHER" id="PTHR30460">
    <property type="entry name" value="MODERATE CONDUCTANCE MECHANOSENSITIVE CHANNEL YBIO"/>
    <property type="match status" value="1"/>
</dbReference>
<proteinExistence type="inferred from homology"/>
<accession>A0A368P2A6</accession>
<evidence type="ECO:0000259" key="10">
    <source>
        <dbReference type="Pfam" id="PF21088"/>
    </source>
</evidence>
<dbReference type="Gene3D" id="1.10.287.1260">
    <property type="match status" value="1"/>
</dbReference>
<feature type="transmembrane region" description="Helical" evidence="8">
    <location>
        <begin position="449"/>
        <end position="468"/>
    </location>
</feature>
<evidence type="ECO:0000313" key="11">
    <source>
        <dbReference type="EMBL" id="KAA3527897.1"/>
    </source>
</evidence>
<feature type="transmembrane region" description="Helical" evidence="8">
    <location>
        <begin position="503"/>
        <end position="522"/>
    </location>
</feature>
<sequence length="734" mass="78811">MAKRRGNEMTQLIARCRHTGLIIAILFLSSLSSGITSRVAAQDSTKVPAKVSVEQNNAVLQQAPPTSLPLSSTPSGVTTAQPAQSSSASMEADMMTAAYAEVANALRRGGTVALTGLQSLPAAFSNSMQSLHEEQTGMKELSLTAAGAIVAGLATSAVFLMAFARLMPRLGPDRGPLGKALWAGLRLAGDLLAVVIFVVLARNGAHMGMVSGSFGKEVTSSFIHIAMTTAIFASFGRLLFARINGFEPLFDIAKPSWHLKMMVGFGFLSGFTHSSLNLADARGLAPMAVDGWLFLSSTIVTAYLLVWFIVGRRDIANSHSGHVNGWQRITGNLIVNFYIVSTIVIWLLGLLVAGTAQNVLWVRVSGISQIVFILIPILHRGVSGLFQYLAIRREAVYGPGFHSVLLWALRIPFSGAIWLIGIHITVILWQPLLANAGVDASYWLNHLQQFGITIVCSAFVCGFLWKFFETISPVNTVKLPGHEDDGEQKTTSRLSTVLPVVRNLVMGAVLAVALLVILSSLGVNVAPLLAGFGVLGLAVSFGSQALVKDVVSGIFFLAEDAFRIDEYIDVGKLQGTVEQISLRSVRLRHHNGPVHTVPFGQIAAVTNYSRDWGTIKFELRFDRDADLEMIRKTAKKVGLSLLEEPEFAGDFLIPLKMQGIQEVNENSMVIRFKFTCRPGNPSLIKREGIKRLLAAFKAAGLNLASNAVVVRSDGTAINDAAAASTLSAKAANAP</sequence>
<feature type="transmembrane region" description="Helical" evidence="8">
    <location>
        <begin position="145"/>
        <end position="168"/>
    </location>
</feature>
<feature type="transmembrane region" description="Helical" evidence="8">
    <location>
        <begin position="261"/>
        <end position="279"/>
    </location>
</feature>
<evidence type="ECO:0000256" key="8">
    <source>
        <dbReference type="SAM" id="Phobius"/>
    </source>
</evidence>
<feature type="transmembrane region" description="Helical" evidence="8">
    <location>
        <begin position="360"/>
        <end position="383"/>
    </location>
</feature>
<comment type="subcellular location">
    <subcellularLocation>
        <location evidence="1">Cell membrane</location>
        <topology evidence="1">Multi-pass membrane protein</topology>
    </subcellularLocation>
</comment>
<protein>
    <submittedName>
        <fullName evidence="11">Mechanosensitive ion channel family protein</fullName>
    </submittedName>
</protein>
<feature type="region of interest" description="Disordered" evidence="7">
    <location>
        <begin position="61"/>
        <end position="87"/>
    </location>
</feature>
<feature type="domain" description="Mechanosensitive ion channel transmembrane helices 2/3" evidence="10">
    <location>
        <begin position="509"/>
        <end position="544"/>
    </location>
</feature>
<feature type="transmembrane region" description="Helical" evidence="8">
    <location>
        <begin position="404"/>
        <end position="429"/>
    </location>
</feature>
<reference evidence="11 12" key="1">
    <citation type="submission" date="2018-08" db="EMBL/GenBank/DDBJ databases">
        <title>Genome sequencing of Agrobacterium vitis strain ICMP 10754.</title>
        <authorList>
            <person name="Visnovsky S.B."/>
            <person name="Pitman A.R."/>
        </authorList>
    </citation>
    <scope>NUCLEOTIDE SEQUENCE [LARGE SCALE GENOMIC DNA]</scope>
    <source>
        <strain evidence="11 12">ICMP 10754</strain>
    </source>
</reference>
<dbReference type="InterPro" id="IPR045276">
    <property type="entry name" value="YbiO_bact"/>
</dbReference>
<feature type="domain" description="Mechanosensitive ion channel MscS" evidence="9">
    <location>
        <begin position="546"/>
        <end position="610"/>
    </location>
</feature>
<dbReference type="SUPFAM" id="SSF82689">
    <property type="entry name" value="Mechanosensitive channel protein MscS (YggB), C-terminal domain"/>
    <property type="match status" value="1"/>
</dbReference>
<gene>
    <name evidence="11" type="ORF">DXT89_11565</name>
</gene>
<dbReference type="AlphaFoldDB" id="A0A368P2A6"/>
<evidence type="ECO:0000256" key="1">
    <source>
        <dbReference type="ARBA" id="ARBA00004651"/>
    </source>
</evidence>
<dbReference type="Proteomes" id="UP000436911">
    <property type="component" value="Unassembled WGS sequence"/>
</dbReference>
<dbReference type="SUPFAM" id="SSF82861">
    <property type="entry name" value="Mechanosensitive channel protein MscS (YggB), transmembrane region"/>
    <property type="match status" value="1"/>
</dbReference>
<keyword evidence="3" id="KW-1003">Cell membrane</keyword>
<keyword evidence="5 8" id="KW-1133">Transmembrane helix</keyword>
<dbReference type="InterPro" id="IPR011014">
    <property type="entry name" value="MscS_channel_TM-2"/>
</dbReference>
<name>A0A368P2A6_AGRVI</name>
<dbReference type="Gene3D" id="2.30.30.60">
    <property type="match status" value="1"/>
</dbReference>
<feature type="transmembrane region" description="Helical" evidence="8">
    <location>
        <begin position="180"/>
        <end position="201"/>
    </location>
</feature>
<evidence type="ECO:0000256" key="2">
    <source>
        <dbReference type="ARBA" id="ARBA00008017"/>
    </source>
</evidence>
<evidence type="ECO:0000313" key="12">
    <source>
        <dbReference type="Proteomes" id="UP000436911"/>
    </source>
</evidence>
<feature type="transmembrane region" description="Helical" evidence="8">
    <location>
        <begin position="331"/>
        <end position="354"/>
    </location>
</feature>
<dbReference type="InterPro" id="IPR006685">
    <property type="entry name" value="MscS_channel_2nd"/>
</dbReference>
<comment type="caution">
    <text evidence="11">The sequence shown here is derived from an EMBL/GenBank/DDBJ whole genome shotgun (WGS) entry which is preliminary data.</text>
</comment>
<evidence type="ECO:0000256" key="5">
    <source>
        <dbReference type="ARBA" id="ARBA00022989"/>
    </source>
</evidence>
<keyword evidence="6 8" id="KW-0472">Membrane</keyword>
<evidence type="ECO:0000256" key="3">
    <source>
        <dbReference type="ARBA" id="ARBA00022475"/>
    </source>
</evidence>
<dbReference type="GO" id="GO:0008381">
    <property type="term" value="F:mechanosensitive monoatomic ion channel activity"/>
    <property type="evidence" value="ECO:0007669"/>
    <property type="project" value="InterPro"/>
</dbReference>
<evidence type="ECO:0000259" key="9">
    <source>
        <dbReference type="Pfam" id="PF00924"/>
    </source>
</evidence>
<dbReference type="EMBL" id="QUSG01000005">
    <property type="protein sequence ID" value="KAA3527897.1"/>
    <property type="molecule type" value="Genomic_DNA"/>
</dbReference>
<dbReference type="InterPro" id="IPR049142">
    <property type="entry name" value="MS_channel_1st"/>
</dbReference>
<comment type="similarity">
    <text evidence="2">Belongs to the MscS (TC 1.A.23) family.</text>
</comment>
<feature type="compositionally biased region" description="Low complexity" evidence="7">
    <location>
        <begin position="64"/>
        <end position="87"/>
    </location>
</feature>
<dbReference type="GO" id="GO:0005886">
    <property type="term" value="C:plasma membrane"/>
    <property type="evidence" value="ECO:0007669"/>
    <property type="project" value="UniProtKB-SubCell"/>
</dbReference>
<dbReference type="Gene3D" id="3.30.70.100">
    <property type="match status" value="1"/>
</dbReference>
<dbReference type="InterPro" id="IPR011066">
    <property type="entry name" value="MscS_channel_C_sf"/>
</dbReference>
<feature type="transmembrane region" description="Helical" evidence="8">
    <location>
        <begin position="291"/>
        <end position="310"/>
    </location>
</feature>
<evidence type="ECO:0000256" key="7">
    <source>
        <dbReference type="SAM" id="MobiDB-lite"/>
    </source>
</evidence>
<feature type="transmembrane region" description="Helical" evidence="8">
    <location>
        <begin position="221"/>
        <end position="240"/>
    </location>
</feature>
<dbReference type="Pfam" id="PF00924">
    <property type="entry name" value="MS_channel_2nd"/>
    <property type="match status" value="1"/>
</dbReference>
<feature type="transmembrane region" description="Helical" evidence="8">
    <location>
        <begin position="528"/>
        <end position="547"/>
    </location>
</feature>
<dbReference type="SUPFAM" id="SSF50182">
    <property type="entry name" value="Sm-like ribonucleoproteins"/>
    <property type="match status" value="1"/>
</dbReference>
<dbReference type="PANTHER" id="PTHR30460:SF0">
    <property type="entry name" value="MODERATE CONDUCTANCE MECHANOSENSITIVE CHANNEL YBIO"/>
    <property type="match status" value="1"/>
</dbReference>
<evidence type="ECO:0000256" key="4">
    <source>
        <dbReference type="ARBA" id="ARBA00022692"/>
    </source>
</evidence>
<dbReference type="InterPro" id="IPR010920">
    <property type="entry name" value="LSM_dom_sf"/>
</dbReference>
<evidence type="ECO:0000256" key="6">
    <source>
        <dbReference type="ARBA" id="ARBA00023136"/>
    </source>
</evidence>
<keyword evidence="4 8" id="KW-0812">Transmembrane</keyword>
<dbReference type="Pfam" id="PF21088">
    <property type="entry name" value="MS_channel_1st"/>
    <property type="match status" value="1"/>
</dbReference>